<sequence>MFAAGTLATAHAAGDHTGPRFYAPTISTGSVLPATKVAIDDARPTILIRYLGYSCSHCVRQIAYLNRHAEQLRTHGIRVIAFSEDDEETCRRMIEREGFDTNVLSVVSDPDNSMARRFGALRTDGDSTLDLHVAIVVSKGKVVLSVYSNEPYMDVQRLINAAAEPVVANEDGTINYLLSYLNGSPVTVNIIAGPDDGIREPVDLDFNRSIISANDLWVVTSEGNGHAIALVHNAGTPQQVVRRKKDSRASHFMWRTQAIAMATNGTFGTAENGEPGDQDYQYLFMGPTLWSSDTAIFASKYQNDNGYLASHLDMLHQSPYGLGIAHDHDNVYWVSDSYYKDITRYDYQDPHEVGGTDHRDGIIRRYSDVKLTAVERGRPAHMAMDRNNDLLYFIDPGTARVLRLHTNTGTVKGQLQPPPESEEALQEFSEVTGAVIDTVVTSGLQEPVGIDVRYNRMIVGDRKTGLVHIYDISTLPASKLGTVDTKATELLGITLGPDDHIWFVDRGASTVGRLETALRDRISPVAAVDTYNAVDTVWFDYHNATTSQKTISVRARLSADSTPWTIESPSNATTLTIDAESTARIPVVVARSEAAAPVVDLMVTASDATAFTSDFLRAKATLVSSGLRRVVINDGTTEGFDITEAVALTDRTGYVSIDGDIFVRVADDLDSLQTTLWFSGSFGDINTTDDAIISSLLKRGIEIFMAADDPLILRTDLTNSIGFFESFGASFVGADAPGFGDDGRRLFSGVPNDPVTGELGTMDCQLPALYHHRGDVIVPNVKLRAKGTGSASMLVRDGGTITGAVRYQRNQDYRTIMLGINPARIMSPSQRTDLLDKGLAWLEAFAPVPDTTTPTSVAETGQQKAGFVLKPGINPFSENTHVRVSSSLSNDIPATVGLYTVGGQRVAALFEGAIPAEGIDLTIEGSTLAAGTYFVIVRTAHDVSHVTLVKR</sequence>
<dbReference type="Proteomes" id="UP000184233">
    <property type="component" value="Unassembled WGS sequence"/>
</dbReference>
<dbReference type="EMBL" id="MKVH01000002">
    <property type="protein sequence ID" value="OJX61142.1"/>
    <property type="molecule type" value="Genomic_DNA"/>
</dbReference>
<dbReference type="AlphaFoldDB" id="A0A1M3L6D9"/>
<comment type="caution">
    <text evidence="2">The sequence shown here is derived from an EMBL/GenBank/DDBJ whole genome shotgun (WGS) entry which is preliminary data.</text>
</comment>
<organism evidence="2 3">
    <name type="scientific">Candidatus Kapaibacterium thiocyanatum</name>
    <dbReference type="NCBI Taxonomy" id="1895771"/>
    <lineage>
        <taxon>Bacteria</taxon>
        <taxon>Pseudomonadati</taxon>
        <taxon>Candidatus Kapaibacteriota</taxon>
        <taxon>Candidatus Kapaibacteriia</taxon>
        <taxon>Candidatus Kapaibacteriales</taxon>
        <taxon>Candidatus Kapaibacteriaceae</taxon>
        <taxon>Candidatus Kapaibacterium</taxon>
    </lineage>
</organism>
<dbReference type="InterPro" id="IPR015943">
    <property type="entry name" value="WD40/YVTN_repeat-like_dom_sf"/>
</dbReference>
<dbReference type="InterPro" id="IPR013766">
    <property type="entry name" value="Thioredoxin_domain"/>
</dbReference>
<accession>A0A1M3L6D9</accession>
<reference evidence="2 3" key="1">
    <citation type="submission" date="2016-09" db="EMBL/GenBank/DDBJ databases">
        <title>Genome-resolved meta-omics ties microbial dynamics to process performance in biotechnology for thiocyanate degradation.</title>
        <authorList>
            <person name="Kantor R.S."/>
            <person name="Huddy R.J."/>
            <person name="Iyer R."/>
            <person name="Thomas B.C."/>
            <person name="Brown C.T."/>
            <person name="Anantharaman K."/>
            <person name="Tringe S."/>
            <person name="Hettich R.L."/>
            <person name="Harrison S.T."/>
            <person name="Banfield J.F."/>
        </authorList>
    </citation>
    <scope>NUCLEOTIDE SEQUENCE [LARGE SCALE GENOMIC DNA]</scope>
    <source>
        <strain evidence="2">59-99</strain>
    </source>
</reference>
<evidence type="ECO:0000259" key="1">
    <source>
        <dbReference type="PROSITE" id="PS51352"/>
    </source>
</evidence>
<proteinExistence type="predicted"/>
<evidence type="ECO:0000313" key="3">
    <source>
        <dbReference type="Proteomes" id="UP000184233"/>
    </source>
</evidence>
<dbReference type="Gene3D" id="3.40.30.10">
    <property type="entry name" value="Glutaredoxin"/>
    <property type="match status" value="1"/>
</dbReference>
<feature type="domain" description="Thioredoxin" evidence="1">
    <location>
        <begin position="12"/>
        <end position="164"/>
    </location>
</feature>
<name>A0A1M3L6D9_9BACT</name>
<evidence type="ECO:0000313" key="2">
    <source>
        <dbReference type="EMBL" id="OJX61142.1"/>
    </source>
</evidence>
<dbReference type="SUPFAM" id="SSF63829">
    <property type="entry name" value="Calcium-dependent phosphotriesterase"/>
    <property type="match status" value="1"/>
</dbReference>
<dbReference type="GO" id="GO:0016209">
    <property type="term" value="F:antioxidant activity"/>
    <property type="evidence" value="ECO:0007669"/>
    <property type="project" value="InterPro"/>
</dbReference>
<dbReference type="SUPFAM" id="SSF52833">
    <property type="entry name" value="Thioredoxin-like"/>
    <property type="match status" value="1"/>
</dbReference>
<protein>
    <recommendedName>
        <fullName evidence="1">Thioredoxin domain-containing protein</fullName>
    </recommendedName>
</protein>
<dbReference type="InterPro" id="IPR036249">
    <property type="entry name" value="Thioredoxin-like_sf"/>
</dbReference>
<dbReference type="Gene3D" id="2.130.10.10">
    <property type="entry name" value="YVTN repeat-like/Quinoprotein amine dehydrogenase"/>
    <property type="match status" value="1"/>
</dbReference>
<dbReference type="Pfam" id="PF00578">
    <property type="entry name" value="AhpC-TSA"/>
    <property type="match status" value="1"/>
</dbReference>
<dbReference type="InterPro" id="IPR000866">
    <property type="entry name" value="AhpC/TSA"/>
</dbReference>
<gene>
    <name evidence="2" type="ORF">BGO89_00670</name>
</gene>
<dbReference type="PROSITE" id="PS51352">
    <property type="entry name" value="THIOREDOXIN_2"/>
    <property type="match status" value="1"/>
</dbReference>
<dbReference type="GO" id="GO:0016491">
    <property type="term" value="F:oxidoreductase activity"/>
    <property type="evidence" value="ECO:0007669"/>
    <property type="project" value="InterPro"/>
</dbReference>
<dbReference type="STRING" id="1895771.BGO89_00670"/>